<dbReference type="PANTHER" id="PTHR11359:SF4">
    <property type="entry name" value="AMP DEAMINASE"/>
    <property type="match status" value="1"/>
</dbReference>
<comment type="cofactor">
    <cofactor evidence="1">
        <name>Zn(2+)</name>
        <dbReference type="ChEBI" id="CHEBI:29105"/>
    </cofactor>
</comment>
<reference evidence="8" key="1">
    <citation type="journal article" date="2012" name="Proc. Natl. Acad. Sci. U.S.A.">
        <title>Antigenic diversity is generated by distinct evolutionary mechanisms in African trypanosome species.</title>
        <authorList>
            <person name="Jackson A.P."/>
            <person name="Berry A."/>
            <person name="Aslett M."/>
            <person name="Allison H.C."/>
            <person name="Burton P."/>
            <person name="Vavrova-Anderson J."/>
            <person name="Brown R."/>
            <person name="Browne H."/>
            <person name="Corton N."/>
            <person name="Hauser H."/>
            <person name="Gamble J."/>
            <person name="Gilderthorp R."/>
            <person name="Marcello L."/>
            <person name="McQuillan J."/>
            <person name="Otto T.D."/>
            <person name="Quail M.A."/>
            <person name="Sanders M.J."/>
            <person name="van Tonder A."/>
            <person name="Ginger M.L."/>
            <person name="Field M.C."/>
            <person name="Barry J.D."/>
            <person name="Hertz-Fowler C."/>
            <person name="Berriman M."/>
        </authorList>
    </citation>
    <scope>NUCLEOTIDE SEQUENCE</scope>
    <source>
        <strain evidence="8">Y486</strain>
    </source>
</reference>
<dbReference type="FunFam" id="3.20.20.140:FF:000035">
    <property type="entry name" value="Probable amp deaminase"/>
    <property type="match status" value="1"/>
</dbReference>
<keyword evidence="5" id="KW-0479">Metal-binding</keyword>
<dbReference type="SUPFAM" id="SSF51556">
    <property type="entry name" value="Metallo-dependent hydrolases"/>
    <property type="match status" value="2"/>
</dbReference>
<sequence>MGWNHFPCFLIYRVQTDNRTHFRRTLLSAPRSTEAKRMSVAISHYHYQGYALDRSLACMCGLFLFDFFQTLRRFAVSPTQAHRKVARAMSVLDGRAIPSNVGQPQQQQGEKSGATVRPLHSIAGTNLADTFLKYQLQESNMFKVVIDGDDGGVDMRKVHERIEVALHMRTQYKKGGEITFPSGIPSRLSVSQVGGIYRVFNGDIQVVSPPQSWKTFASDVQQLRLTVGNTICIKACSHRLNIMQERSRMFFLLNSDIEEKHNFSKAGGVFSKVTKVDNSVLLSRSPDAQELLDFIIDCYTHTPDAPIRLRNGTNSTLREMFQSHGVEDPSLLTVEGLGWQSRPDSVDNVHFKLDPQPLSAELRYCFLHLRGSFAPRFLQRRMLRDEQRLSNTLATEYSIPIYATYPNELNDIATILQKQNIGPSGRNMWILQIRFMPDPPANVNYPIECKTIQDQLDYIFLPLFRATVASSARKNLSLTWFLKQVGGFQVETITRGVEADFDENAPAPSDIPYGTRPNGLYYLYYTYANLMVLNNLRKRRGLNTFQLRISGAQRNCMNDLVAGYLLGDVITRATKIMEYPVLQYLCGMHGVGLTVSPLHDHMQDIVPYQKQPLPNFLHRCLNVAISTEAPLLFHHSITPLIEEYGTAMNLFRLSFLDVTELARNSVMISSFPQERKKEWLGQHCHRGVEGNEFEMSQVTNVRLAFREESWEIERSMLRDLHLNQTAPHEAAGLLRWHYLSYVKEVEYNTVLDMRIRFPRTVLNGPHKEVKSALSAAPRIARALDLRYKYIWVPPNPWEATRHRTVEHDFQRKTDLFNEDDWTYAASDAVFISFPKNAVHAWPRHLPTLETFGNDLAELHQICSATEVKDFAHQRLENLEHKFQLHLALNHANEAGTTEERISSNRDIYQAVKVDTHIHMAAGMTGRQLLSFVLKKLMYSGDDIPFKEGDAILTLAQFFKNNGITKNLTVDQLNVQADHTLFERFDNFNNKYNPLENPDLRSLLLKTDNFMKGRYFAELIHDVFAQYSRDRHTYAENRVSIYGINVKEWNNLALWFSTHGMSSKHNKWIIQVPRLYKVFRNQNIIGSFGQYLQNIFQPLWEASLHPSQHPLVHNFLNHMSGFDSVDNEATLDLPFTPVSPWAWTSVENPPYNYYLYYLYANIRTLNEFRAFRGFSTFALRPHCGESGSSDHLYGAYLCANSICHGINLRNDPPMQYLYYLSQIGLHVSPLSNNALFLRFLNNPFPEFFRRGLNVSLSTDDPMMFHQTQEPLIEEYSIAARVWGLSPNDLCEIARNSVLQCGFDYLFKREAIGDCWYMSSSLGNDPLRTHLSDIRVAFRFETYHTEMDNLELCSGRSIKRWMLTTHQEEEINEMNFDVDTDEVILSTHDQTMEILLRDIEAKREQLRCERVRLDVLRRQQRSLVDNLTEVGIRRQAEQERIERENRAEMQGYERVVPPVPDSSFLTVGRETVKRLLRWRTMPPAVLQHVQEVDVPLLNRRPLPSIPKLASSLPSVRRTV</sequence>
<dbReference type="EMBL" id="HE573025">
    <property type="protein sequence ID" value="CCC50603.1"/>
    <property type="molecule type" value="Genomic_DNA"/>
</dbReference>
<keyword evidence="6" id="KW-0378">Hydrolase</keyword>
<dbReference type="PROSITE" id="PS00485">
    <property type="entry name" value="A_DEAMINASE"/>
    <property type="match status" value="1"/>
</dbReference>
<evidence type="ECO:0000313" key="8">
    <source>
        <dbReference type="EMBL" id="CCC50603.1"/>
    </source>
</evidence>
<dbReference type="VEuPathDB" id="TriTrypDB:TvY486_0904240"/>
<dbReference type="Gene3D" id="4.10.800.20">
    <property type="match status" value="2"/>
</dbReference>
<dbReference type="UniPathway" id="UPA00591">
    <property type="reaction ID" value="UER00663"/>
</dbReference>
<dbReference type="PANTHER" id="PTHR11359">
    <property type="entry name" value="AMP DEAMINASE"/>
    <property type="match status" value="1"/>
</dbReference>
<gene>
    <name evidence="8" type="ORF">TVY486_0904240</name>
</gene>
<evidence type="ECO:0000256" key="7">
    <source>
        <dbReference type="ARBA" id="ARBA00022833"/>
    </source>
</evidence>
<dbReference type="InterPro" id="IPR032466">
    <property type="entry name" value="Metal_Hydrolase"/>
</dbReference>
<dbReference type="GO" id="GO:0003876">
    <property type="term" value="F:AMP deaminase activity"/>
    <property type="evidence" value="ECO:0007669"/>
    <property type="project" value="UniProtKB-EC"/>
</dbReference>
<proteinExistence type="inferred from homology"/>
<accession>G0U2U9</accession>
<dbReference type="GO" id="GO:0032264">
    <property type="term" value="P:IMP salvage"/>
    <property type="evidence" value="ECO:0007669"/>
    <property type="project" value="UniProtKB-UniPathway"/>
</dbReference>
<name>G0U2U9_TRYVY</name>
<dbReference type="GO" id="GO:0005829">
    <property type="term" value="C:cytosol"/>
    <property type="evidence" value="ECO:0007669"/>
    <property type="project" value="TreeGrafter"/>
</dbReference>
<dbReference type="InterPro" id="IPR006650">
    <property type="entry name" value="A/AMP_deam_AS"/>
</dbReference>
<evidence type="ECO:0000256" key="2">
    <source>
        <dbReference type="ARBA" id="ARBA00004955"/>
    </source>
</evidence>
<keyword evidence="7" id="KW-0862">Zinc</keyword>
<comment type="similarity">
    <text evidence="3">Belongs to the metallo-dependent hydrolases superfamily. Adenosine and AMP deaminases family.</text>
</comment>
<comment type="pathway">
    <text evidence="2">Purine metabolism; IMP biosynthesis via salvage pathway; IMP from AMP: step 1/1.</text>
</comment>
<organism evidence="8">
    <name type="scientific">Trypanosoma vivax (strain Y486)</name>
    <dbReference type="NCBI Taxonomy" id="1055687"/>
    <lineage>
        <taxon>Eukaryota</taxon>
        <taxon>Discoba</taxon>
        <taxon>Euglenozoa</taxon>
        <taxon>Kinetoplastea</taxon>
        <taxon>Metakinetoplastina</taxon>
        <taxon>Trypanosomatida</taxon>
        <taxon>Trypanosomatidae</taxon>
        <taxon>Trypanosoma</taxon>
        <taxon>Duttonella</taxon>
    </lineage>
</organism>
<evidence type="ECO:0000256" key="4">
    <source>
        <dbReference type="ARBA" id="ARBA00012775"/>
    </source>
</evidence>
<dbReference type="Pfam" id="PF19326">
    <property type="entry name" value="AMP_deaminase"/>
    <property type="match status" value="2"/>
</dbReference>
<dbReference type="InterPro" id="IPR006329">
    <property type="entry name" value="AMPD"/>
</dbReference>
<dbReference type="Gene3D" id="3.20.20.140">
    <property type="entry name" value="Metal-dependent hydrolases"/>
    <property type="match status" value="2"/>
</dbReference>
<dbReference type="GO" id="GO:0046033">
    <property type="term" value="P:AMP metabolic process"/>
    <property type="evidence" value="ECO:0007669"/>
    <property type="project" value="TreeGrafter"/>
</dbReference>
<dbReference type="EC" id="3.5.4.6" evidence="4"/>
<dbReference type="FunFam" id="4.10.800.20:FF:000004">
    <property type="entry name" value="Probable amp deaminase"/>
    <property type="match status" value="1"/>
</dbReference>
<evidence type="ECO:0000256" key="1">
    <source>
        <dbReference type="ARBA" id="ARBA00001947"/>
    </source>
</evidence>
<evidence type="ECO:0000256" key="3">
    <source>
        <dbReference type="ARBA" id="ARBA00006676"/>
    </source>
</evidence>
<evidence type="ECO:0000256" key="5">
    <source>
        <dbReference type="ARBA" id="ARBA00022723"/>
    </source>
</evidence>
<dbReference type="GO" id="GO:0046872">
    <property type="term" value="F:metal ion binding"/>
    <property type="evidence" value="ECO:0007669"/>
    <property type="project" value="UniProtKB-KW"/>
</dbReference>
<protein>
    <recommendedName>
        <fullName evidence="4">AMP deaminase</fullName>
        <ecNumber evidence="4">3.5.4.6</ecNumber>
    </recommendedName>
</protein>
<evidence type="ECO:0000256" key="6">
    <source>
        <dbReference type="ARBA" id="ARBA00022801"/>
    </source>
</evidence>